<dbReference type="EMBL" id="LS483470">
    <property type="protein sequence ID" value="SQI40051.1"/>
    <property type="molecule type" value="Genomic_DNA"/>
</dbReference>
<name>A0A2X4UMU7_9GAMM</name>
<sequence length="388" mass="41570">MKLHRERGIMRHAVGYMLRLGTLILLATLPLFKAHAVVTCGPYEEYNQNVVIPIIGNGIITAGEELPVGTVLYTQTYVPVAGYTGYRCNYASTDLPVTVKPYKRREALTMPLGGPTLSGNQSIFPTNVPGIGVYIGTNSIGGSGQYPITENGSDRVITSGSGSGNGSGINPITLRLVKTGAIPSSAQVQAALFPTIQLSHGITSPAPWESPYLTVSFSGMVNVVNRTCQIDDVDVELGSHQLTSFTGIGSTTDWKDFNITLRNCPPFHGYYKTDKDLTYSAPGGGITSNNAPTTNRIEFVFKGSNGYFNNMAYLNAGSSQAKGIGVQIADTNETLLPLYGLSYKPTMALTNVDGASYVLPLKARYYQYTNTVTTGSANAAITFTVNYY</sequence>
<dbReference type="Pfam" id="PF00419">
    <property type="entry name" value="Fimbrial"/>
    <property type="match status" value="1"/>
</dbReference>
<dbReference type="GO" id="GO:0009289">
    <property type="term" value="C:pilus"/>
    <property type="evidence" value="ECO:0007669"/>
    <property type="project" value="UniProtKB-SubCell"/>
</dbReference>
<dbReference type="KEGG" id="lri:NCTC12151_01507"/>
<dbReference type="InterPro" id="IPR036937">
    <property type="entry name" value="Adhesion_dom_fimbrial_sf"/>
</dbReference>
<dbReference type="Proteomes" id="UP000249005">
    <property type="component" value="Chromosome 1"/>
</dbReference>
<proteinExistence type="inferred from homology"/>
<evidence type="ECO:0000259" key="5">
    <source>
        <dbReference type="Pfam" id="PF00419"/>
    </source>
</evidence>
<accession>A0A2X4UMU7</accession>
<evidence type="ECO:0000256" key="1">
    <source>
        <dbReference type="ARBA" id="ARBA00004561"/>
    </source>
</evidence>
<dbReference type="RefSeq" id="WP_111740074.1">
    <property type="nucleotide sequence ID" value="NZ_LR698987.1"/>
</dbReference>
<keyword evidence="3" id="KW-0732">Signal</keyword>
<dbReference type="InterPro" id="IPR050263">
    <property type="entry name" value="Bact_Fimbrial_Adh_Pro"/>
</dbReference>
<comment type="subcellular location">
    <subcellularLocation>
        <location evidence="1">Fimbrium</location>
    </subcellularLocation>
</comment>
<dbReference type="OrthoDB" id="6580839at2"/>
<dbReference type="Gene3D" id="2.60.40.1090">
    <property type="entry name" value="Fimbrial-type adhesion domain"/>
    <property type="match status" value="1"/>
</dbReference>
<reference evidence="6 7" key="1">
    <citation type="submission" date="2018-06" db="EMBL/GenBank/DDBJ databases">
        <authorList>
            <consortium name="Pathogen Informatics"/>
            <person name="Doyle S."/>
        </authorList>
    </citation>
    <scope>NUCLEOTIDE SEQUENCE [LARGE SCALE GENOMIC DNA]</scope>
    <source>
        <strain evidence="6 7">NCTC12151</strain>
    </source>
</reference>
<keyword evidence="4" id="KW-0281">Fimbrium</keyword>
<comment type="similarity">
    <text evidence="2">Belongs to the fimbrial protein family.</text>
</comment>
<feature type="domain" description="Fimbrial-type adhesion" evidence="5">
    <location>
        <begin position="216"/>
        <end position="387"/>
    </location>
</feature>
<organism evidence="6 7">
    <name type="scientific">Leminorella richardii</name>
    <dbReference type="NCBI Taxonomy" id="158841"/>
    <lineage>
        <taxon>Bacteria</taxon>
        <taxon>Pseudomonadati</taxon>
        <taxon>Pseudomonadota</taxon>
        <taxon>Gammaproteobacteria</taxon>
        <taxon>Enterobacterales</taxon>
        <taxon>Budviciaceae</taxon>
        <taxon>Leminorella</taxon>
    </lineage>
</organism>
<dbReference type="PANTHER" id="PTHR33420:SF3">
    <property type="entry name" value="FIMBRIAL SUBUNIT ELFA"/>
    <property type="match status" value="1"/>
</dbReference>
<keyword evidence="7" id="KW-1185">Reference proteome</keyword>
<gene>
    <name evidence="6" type="primary">fimA_2</name>
    <name evidence="6" type="ORF">NCTC12151_01507</name>
</gene>
<dbReference type="AlphaFoldDB" id="A0A2X4UMU7"/>
<evidence type="ECO:0000256" key="3">
    <source>
        <dbReference type="ARBA" id="ARBA00022729"/>
    </source>
</evidence>
<evidence type="ECO:0000256" key="4">
    <source>
        <dbReference type="ARBA" id="ARBA00023263"/>
    </source>
</evidence>
<protein>
    <submittedName>
        <fullName evidence="6">Type-1A pilin</fullName>
    </submittedName>
</protein>
<dbReference type="Gene3D" id="2.60.40.3310">
    <property type="match status" value="1"/>
</dbReference>
<evidence type="ECO:0000313" key="7">
    <source>
        <dbReference type="Proteomes" id="UP000249005"/>
    </source>
</evidence>
<dbReference type="InterPro" id="IPR008966">
    <property type="entry name" value="Adhesion_dom_sf"/>
</dbReference>
<dbReference type="GO" id="GO:0043709">
    <property type="term" value="P:cell adhesion involved in single-species biofilm formation"/>
    <property type="evidence" value="ECO:0007669"/>
    <property type="project" value="TreeGrafter"/>
</dbReference>
<dbReference type="InterPro" id="IPR000259">
    <property type="entry name" value="Adhesion_dom_fimbrial"/>
</dbReference>
<dbReference type="SUPFAM" id="SSF49401">
    <property type="entry name" value="Bacterial adhesins"/>
    <property type="match status" value="1"/>
</dbReference>
<evidence type="ECO:0000256" key="2">
    <source>
        <dbReference type="ARBA" id="ARBA00006671"/>
    </source>
</evidence>
<dbReference type="PANTHER" id="PTHR33420">
    <property type="entry name" value="FIMBRIAL SUBUNIT ELFA-RELATED"/>
    <property type="match status" value="1"/>
</dbReference>
<evidence type="ECO:0000313" key="6">
    <source>
        <dbReference type="EMBL" id="SQI40051.1"/>
    </source>
</evidence>